<dbReference type="GO" id="GO:0018169">
    <property type="term" value="F:ribosomal S6-glutamic acid ligase activity"/>
    <property type="evidence" value="ECO:0007669"/>
    <property type="project" value="TreeGrafter"/>
</dbReference>
<proteinExistence type="predicted"/>
<feature type="domain" description="ATP-grasp" evidence="2">
    <location>
        <begin position="99"/>
        <end position="342"/>
    </location>
</feature>
<gene>
    <name evidence="3" type="ORF">A9C19_01070</name>
</gene>
<dbReference type="STRING" id="1547283.A9C19_01070"/>
<dbReference type="RefSeq" id="WP_072578246.1">
    <property type="nucleotide sequence ID" value="NZ_CP016020.1"/>
</dbReference>
<evidence type="ECO:0000313" key="4">
    <source>
        <dbReference type="Proteomes" id="UP000181936"/>
    </source>
</evidence>
<dbReference type="PANTHER" id="PTHR21621">
    <property type="entry name" value="RIBOSOMAL PROTEIN S6 MODIFICATION PROTEIN"/>
    <property type="match status" value="1"/>
</dbReference>
<evidence type="ECO:0000256" key="1">
    <source>
        <dbReference type="PROSITE-ProRule" id="PRU00409"/>
    </source>
</evidence>
<dbReference type="OrthoDB" id="9803907at2"/>
<dbReference type="GO" id="GO:0005524">
    <property type="term" value="F:ATP binding"/>
    <property type="evidence" value="ECO:0007669"/>
    <property type="project" value="UniProtKB-UniRule"/>
</dbReference>
<dbReference type="GO" id="GO:0005737">
    <property type="term" value="C:cytoplasm"/>
    <property type="evidence" value="ECO:0007669"/>
    <property type="project" value="TreeGrafter"/>
</dbReference>
<dbReference type="PROSITE" id="PS50975">
    <property type="entry name" value="ATP_GRASP"/>
    <property type="match status" value="1"/>
</dbReference>
<dbReference type="InterPro" id="IPR013651">
    <property type="entry name" value="ATP-grasp_RimK-type"/>
</dbReference>
<dbReference type="AlphaFoldDB" id="A0A1L3MM74"/>
<keyword evidence="1" id="KW-0547">Nucleotide-binding</keyword>
<dbReference type="KEGG" id="bwh:A9C19_01070"/>
<evidence type="ECO:0000313" key="3">
    <source>
        <dbReference type="EMBL" id="APH03458.1"/>
    </source>
</evidence>
<protein>
    <recommendedName>
        <fullName evidence="2">ATP-grasp domain-containing protein</fullName>
    </recommendedName>
</protein>
<dbReference type="EMBL" id="CP016020">
    <property type="protein sequence ID" value="APH03458.1"/>
    <property type="molecule type" value="Genomic_DNA"/>
</dbReference>
<dbReference type="SUPFAM" id="SSF56059">
    <property type="entry name" value="Glutathione synthetase ATP-binding domain-like"/>
    <property type="match status" value="1"/>
</dbReference>
<evidence type="ECO:0000259" key="2">
    <source>
        <dbReference type="PROSITE" id="PS50975"/>
    </source>
</evidence>
<organism evidence="3 4">
    <name type="scientific">Bacillus weihaiensis</name>
    <dbReference type="NCBI Taxonomy" id="1547283"/>
    <lineage>
        <taxon>Bacteria</taxon>
        <taxon>Bacillati</taxon>
        <taxon>Bacillota</taxon>
        <taxon>Bacilli</taxon>
        <taxon>Bacillales</taxon>
        <taxon>Bacillaceae</taxon>
        <taxon>Bacillus</taxon>
    </lineage>
</organism>
<dbReference type="GO" id="GO:0009432">
    <property type="term" value="P:SOS response"/>
    <property type="evidence" value="ECO:0007669"/>
    <property type="project" value="TreeGrafter"/>
</dbReference>
<dbReference type="GO" id="GO:0046872">
    <property type="term" value="F:metal ion binding"/>
    <property type="evidence" value="ECO:0007669"/>
    <property type="project" value="InterPro"/>
</dbReference>
<sequence length="349" mass="40103">MKIAIHQNKDIFDHSTTWDKVWIEYCKEEKIDYEVVDCFSNNILEKIKDFDVLLWHFNHFSLQEMKFARSILLSIKKIGIKVFPDHEANWHFDDKIAQSYILQAINAPIPKAWTFYKLKSAVDFYENSCVYPIVAKLKSGSGSNNVQLLKNKGEAIKYAKKMFGKGLNPTPNLLFKTKSNVQTSRNIKNFVARAKRIPDFIESIKKAAEFDNEKGYVYLQEFIPNKGYDLKVVVVKNKLSFLARDVRKGDFRASGGGSISYDKSLITPEIREIAFQISGELGFECMGYDFVVDSRTNSPKIVEISYGFSHLAQMDLGGHWDRSGEWHNEPLNAPEEIIKNMLVENESNV</sequence>
<reference evidence="3 4" key="1">
    <citation type="journal article" date="2016" name="Sci. Rep.">
        <title>Complete genome sequence and transcriptomic analysis of a novel marine strain Bacillus weihaiensis reveals the mechanism of brown algae degradation.</title>
        <authorList>
            <person name="Zhu Y."/>
            <person name="Chen P."/>
            <person name="Bao Y."/>
            <person name="Men Y."/>
            <person name="Zeng Y."/>
            <person name="Yang J."/>
            <person name="Sun J."/>
            <person name="Sun Y."/>
        </authorList>
    </citation>
    <scope>NUCLEOTIDE SEQUENCE [LARGE SCALE GENOMIC DNA]</scope>
    <source>
        <strain evidence="3 4">Alg07</strain>
    </source>
</reference>
<dbReference type="Pfam" id="PF08443">
    <property type="entry name" value="RimK"/>
    <property type="match status" value="1"/>
</dbReference>
<accession>A0A1L3MM74</accession>
<dbReference type="Proteomes" id="UP000181936">
    <property type="component" value="Chromosome"/>
</dbReference>
<name>A0A1L3MM74_9BACI</name>
<keyword evidence="4" id="KW-1185">Reference proteome</keyword>
<dbReference type="PANTHER" id="PTHR21621:SF0">
    <property type="entry name" value="BETA-CITRYLGLUTAMATE SYNTHASE B-RELATED"/>
    <property type="match status" value="1"/>
</dbReference>
<dbReference type="Gene3D" id="3.30.470.20">
    <property type="entry name" value="ATP-grasp fold, B domain"/>
    <property type="match status" value="1"/>
</dbReference>
<dbReference type="InterPro" id="IPR011761">
    <property type="entry name" value="ATP-grasp"/>
</dbReference>
<keyword evidence="1" id="KW-0067">ATP-binding</keyword>